<reference evidence="4 5" key="1">
    <citation type="submission" date="2020-04" db="EMBL/GenBank/DDBJ databases">
        <authorList>
            <person name="Yoon J."/>
        </authorList>
    </citation>
    <scope>NUCLEOTIDE SEQUENCE [LARGE SCALE GENOMIC DNA]</scope>
    <source>
        <strain evidence="4 5">KMU-166</strain>
    </source>
</reference>
<dbReference type="EMBL" id="JAAWWK010000005">
    <property type="protein sequence ID" value="NKI18553.1"/>
    <property type="molecule type" value="Genomic_DNA"/>
</dbReference>
<dbReference type="Pfam" id="PF00326">
    <property type="entry name" value="Peptidase_S9"/>
    <property type="match status" value="1"/>
</dbReference>
<keyword evidence="5" id="KW-1185">Reference proteome</keyword>
<dbReference type="RefSeq" id="WP_168451084.1">
    <property type="nucleotide sequence ID" value="NZ_JAAWWK010000005.1"/>
</dbReference>
<dbReference type="Proteomes" id="UP000765845">
    <property type="component" value="Unassembled WGS sequence"/>
</dbReference>
<dbReference type="InterPro" id="IPR029058">
    <property type="entry name" value="AB_hydrolase_fold"/>
</dbReference>
<accession>A0ABX1GHA8</accession>
<evidence type="ECO:0000313" key="4">
    <source>
        <dbReference type="EMBL" id="NKI18553.1"/>
    </source>
</evidence>
<organism evidence="4 5">
    <name type="scientific">Spongiibacter thalassae</name>
    <dbReference type="NCBI Taxonomy" id="2721624"/>
    <lineage>
        <taxon>Bacteria</taxon>
        <taxon>Pseudomonadati</taxon>
        <taxon>Pseudomonadota</taxon>
        <taxon>Gammaproteobacteria</taxon>
        <taxon>Cellvibrionales</taxon>
        <taxon>Spongiibacteraceae</taxon>
        <taxon>Spongiibacter</taxon>
    </lineage>
</organism>
<dbReference type="PROSITE" id="PS51257">
    <property type="entry name" value="PROKAR_LIPOPROTEIN"/>
    <property type="match status" value="1"/>
</dbReference>
<gene>
    <name evidence="4" type="ORF">HCU74_14140</name>
</gene>
<evidence type="ECO:0000256" key="1">
    <source>
        <dbReference type="SAM" id="MobiDB-lite"/>
    </source>
</evidence>
<feature type="compositionally biased region" description="Low complexity" evidence="1">
    <location>
        <begin position="32"/>
        <end position="51"/>
    </location>
</feature>
<dbReference type="SUPFAM" id="SSF53474">
    <property type="entry name" value="alpha/beta-Hydrolases"/>
    <property type="match status" value="1"/>
</dbReference>
<protein>
    <submittedName>
        <fullName evidence="4">Prolyl oligopeptidase family serine peptidase</fullName>
    </submittedName>
</protein>
<evidence type="ECO:0000259" key="3">
    <source>
        <dbReference type="Pfam" id="PF00326"/>
    </source>
</evidence>
<feature type="region of interest" description="Disordered" evidence="1">
    <location>
        <begin position="32"/>
        <end position="77"/>
    </location>
</feature>
<feature type="signal peptide" evidence="2">
    <location>
        <begin position="1"/>
        <end position="34"/>
    </location>
</feature>
<feature type="domain" description="Peptidase S9 prolyl oligopeptidase catalytic" evidence="3">
    <location>
        <begin position="158"/>
        <end position="314"/>
    </location>
</feature>
<feature type="chain" id="PRO_5046403654" evidence="2">
    <location>
        <begin position="35"/>
        <end position="400"/>
    </location>
</feature>
<dbReference type="InterPro" id="IPR001375">
    <property type="entry name" value="Peptidase_S9_cat"/>
</dbReference>
<name>A0ABX1GHA8_9GAMM</name>
<evidence type="ECO:0000313" key="5">
    <source>
        <dbReference type="Proteomes" id="UP000765845"/>
    </source>
</evidence>
<evidence type="ECO:0000256" key="2">
    <source>
        <dbReference type="SAM" id="SignalP"/>
    </source>
</evidence>
<sequence>MKKPLQPTSVPVVFSRIALLVLSSALLSCGGSSSSSTSSSNSSSVNSPTASTADTNVEAFTTRSSMETAPEDINPDCVPDEASGLIPPRGYLVSKPGEEPTRLVVFAHGIGHSVRASWLPHMRRELALAQELENNPGSVAFVSTDYRDNFGFPALRGAHDTIAATQYAMEKFPTIDTVYLFGVSMGGAVSGTAIVESTAVTEDGSSLYDYWLDVEGVSLLHETYTEAQAAANATGNATAMAAVAGIERDTGGTPAECPLAYQRRSPVFHAAEMQLAGIRAATVIHAVNDGLVPHNQGRQMASALTTAGIPTQFFTIVGIPEGQDPGSTGTGTLGAGEADSTLNLAGHASEADAEHPVMRIAFENLRKMLDGTYNETVPYHECIIDANIPQDTCQVDQLQP</sequence>
<comment type="caution">
    <text evidence="4">The sequence shown here is derived from an EMBL/GenBank/DDBJ whole genome shotgun (WGS) entry which is preliminary data.</text>
</comment>
<feature type="compositionally biased region" description="Polar residues" evidence="1">
    <location>
        <begin position="52"/>
        <end position="67"/>
    </location>
</feature>
<keyword evidence="2" id="KW-0732">Signal</keyword>
<dbReference type="Gene3D" id="3.40.50.1820">
    <property type="entry name" value="alpha/beta hydrolase"/>
    <property type="match status" value="1"/>
</dbReference>
<proteinExistence type="predicted"/>